<reference evidence="2" key="1">
    <citation type="submission" date="2016-10" db="EMBL/GenBank/DDBJ databases">
        <authorList>
            <person name="Varghese N."/>
            <person name="Submissions S."/>
        </authorList>
    </citation>
    <scope>NUCLEOTIDE SEQUENCE [LARGE SCALE GENOMIC DNA]</scope>
    <source>
        <strain evidence="2">DS-12</strain>
    </source>
</reference>
<dbReference type="AlphaFoldDB" id="A0A1I5E1I4"/>
<protein>
    <submittedName>
        <fullName evidence="1">Uncharacterized protein</fullName>
    </submittedName>
</protein>
<dbReference type="Proteomes" id="UP000199036">
    <property type="component" value="Unassembled WGS sequence"/>
</dbReference>
<accession>A0A1I5E1I4</accession>
<organism evidence="1 2">
    <name type="scientific">Paenimyroides ummariense</name>
    <dbReference type="NCBI Taxonomy" id="913024"/>
    <lineage>
        <taxon>Bacteria</taxon>
        <taxon>Pseudomonadati</taxon>
        <taxon>Bacteroidota</taxon>
        <taxon>Flavobacteriia</taxon>
        <taxon>Flavobacteriales</taxon>
        <taxon>Flavobacteriaceae</taxon>
        <taxon>Paenimyroides</taxon>
    </lineage>
</organism>
<evidence type="ECO:0000313" key="1">
    <source>
        <dbReference type="EMBL" id="SFO05316.1"/>
    </source>
</evidence>
<dbReference type="EMBL" id="FOVI01000018">
    <property type="protein sequence ID" value="SFO05316.1"/>
    <property type="molecule type" value="Genomic_DNA"/>
</dbReference>
<dbReference type="RefSeq" id="WP_091524661.1">
    <property type="nucleotide sequence ID" value="NZ_FOVI01000018.1"/>
</dbReference>
<sequence>MKTVKHHISCNIEGLLRNYKNKKIDFLEDENGVVLSDAEARKELAGFQNKGYKLIPGDDCEGFDPFGNGCPGHEIINL</sequence>
<dbReference type="OrthoDB" id="6065010at2"/>
<dbReference type="STRING" id="913024.SAMN05421741_11845"/>
<evidence type="ECO:0000313" key="2">
    <source>
        <dbReference type="Proteomes" id="UP000199036"/>
    </source>
</evidence>
<proteinExistence type="predicted"/>
<keyword evidence="2" id="KW-1185">Reference proteome</keyword>
<name>A0A1I5E1I4_9FLAO</name>
<gene>
    <name evidence="1" type="ORF">SAMN05421741_11845</name>
</gene>